<dbReference type="RefSeq" id="WP_183994217.1">
    <property type="nucleotide sequence ID" value="NZ_BMHW01000004.1"/>
</dbReference>
<dbReference type="Proteomes" id="UP000547879">
    <property type="component" value="Unassembled WGS sequence"/>
</dbReference>
<evidence type="ECO:0000313" key="2">
    <source>
        <dbReference type="Proteomes" id="UP000547879"/>
    </source>
</evidence>
<accession>A0A7X0D150</accession>
<dbReference type="EMBL" id="JACHEG010000004">
    <property type="protein sequence ID" value="MBB6164019.1"/>
    <property type="molecule type" value="Genomic_DNA"/>
</dbReference>
<organism evidence="1 2">
    <name type="scientific">Rhizobium wenxiniae</name>
    <dbReference type="NCBI Taxonomy" id="1737357"/>
    <lineage>
        <taxon>Bacteria</taxon>
        <taxon>Pseudomonadati</taxon>
        <taxon>Pseudomonadota</taxon>
        <taxon>Alphaproteobacteria</taxon>
        <taxon>Hyphomicrobiales</taxon>
        <taxon>Rhizobiaceae</taxon>
        <taxon>Rhizobium/Agrobacterium group</taxon>
        <taxon>Rhizobium</taxon>
    </lineage>
</organism>
<evidence type="ECO:0000313" key="1">
    <source>
        <dbReference type="EMBL" id="MBB6164019.1"/>
    </source>
</evidence>
<keyword evidence="2" id="KW-1185">Reference proteome</keyword>
<comment type="caution">
    <text evidence="1">The sequence shown here is derived from an EMBL/GenBank/DDBJ whole genome shotgun (WGS) entry which is preliminary data.</text>
</comment>
<sequence>MQKQVIEHGGLPVGIAIPDSGKLRFIAVKFHVIDLDDRRFATVGELRAAISDHLRSSSPIAA</sequence>
<protein>
    <submittedName>
        <fullName evidence="1">Uncharacterized protein</fullName>
    </submittedName>
</protein>
<reference evidence="1 2" key="1">
    <citation type="submission" date="2020-08" db="EMBL/GenBank/DDBJ databases">
        <title>Genomic Encyclopedia of Type Strains, Phase IV (KMG-IV): sequencing the most valuable type-strain genomes for metagenomic binning, comparative biology and taxonomic classification.</title>
        <authorList>
            <person name="Goeker M."/>
        </authorList>
    </citation>
    <scope>NUCLEOTIDE SEQUENCE [LARGE SCALE GENOMIC DNA]</scope>
    <source>
        <strain evidence="1 2">DSM 100734</strain>
    </source>
</reference>
<gene>
    <name evidence="1" type="ORF">HNQ72_003860</name>
</gene>
<name>A0A7X0D150_9HYPH</name>
<proteinExistence type="predicted"/>
<dbReference type="AlphaFoldDB" id="A0A7X0D150"/>